<reference evidence="2 3" key="1">
    <citation type="submission" date="2019-12" db="EMBL/GenBank/DDBJ databases">
        <authorList>
            <person name="Kun Z."/>
        </authorList>
    </citation>
    <scope>NUCLEOTIDE SEQUENCE [LARGE SCALE GENOMIC DNA]</scope>
    <source>
        <strain evidence="2 3">YIM 123512</strain>
    </source>
</reference>
<organism evidence="2 3">
    <name type="scientific">Nocardioides flavescens</name>
    <dbReference type="NCBI Taxonomy" id="2691959"/>
    <lineage>
        <taxon>Bacteria</taxon>
        <taxon>Bacillati</taxon>
        <taxon>Actinomycetota</taxon>
        <taxon>Actinomycetes</taxon>
        <taxon>Propionibacteriales</taxon>
        <taxon>Nocardioidaceae</taxon>
        <taxon>Nocardioides</taxon>
    </lineage>
</organism>
<evidence type="ECO:0000313" key="3">
    <source>
        <dbReference type="Proteomes" id="UP000473325"/>
    </source>
</evidence>
<feature type="signal peptide" evidence="1">
    <location>
        <begin position="1"/>
        <end position="25"/>
    </location>
</feature>
<evidence type="ECO:0000256" key="1">
    <source>
        <dbReference type="SAM" id="SignalP"/>
    </source>
</evidence>
<evidence type="ECO:0000313" key="2">
    <source>
        <dbReference type="EMBL" id="MXG92073.1"/>
    </source>
</evidence>
<accession>A0A6L7F484</accession>
<name>A0A6L7F484_9ACTN</name>
<comment type="caution">
    <text evidence="2">The sequence shown here is derived from an EMBL/GenBank/DDBJ whole genome shotgun (WGS) entry which is preliminary data.</text>
</comment>
<gene>
    <name evidence="2" type="ORF">GRQ65_21240</name>
</gene>
<sequence length="212" mass="20751">MRISYPHVASTLALVVALGTGGAYAASLPKHSVGAPQLKKNAVTSKAVKNGSIALKDLAPVTMGGDLAGTFPNATVRGVVRGNRVTARMELPAGNPAATLLEVPGIGGVLAICTRVAGSTGLNLYVRNDTGTPLSVVSSAVSQSPASSTAQSASINANVPGGVLAVEFAPAAAASARVAHLATVAGPDFTLDAVAQTGVGVGCQVQVAASSS</sequence>
<protein>
    <submittedName>
        <fullName evidence="2">Uncharacterized protein</fullName>
    </submittedName>
</protein>
<keyword evidence="1" id="KW-0732">Signal</keyword>
<keyword evidence="3" id="KW-1185">Reference proteome</keyword>
<feature type="chain" id="PRO_5027054788" evidence="1">
    <location>
        <begin position="26"/>
        <end position="212"/>
    </location>
</feature>
<dbReference type="RefSeq" id="WP_160880005.1">
    <property type="nucleotide sequence ID" value="NZ_WUEK01000017.1"/>
</dbReference>
<proteinExistence type="predicted"/>
<dbReference type="AlphaFoldDB" id="A0A6L7F484"/>
<dbReference type="Proteomes" id="UP000473325">
    <property type="component" value="Unassembled WGS sequence"/>
</dbReference>
<dbReference type="EMBL" id="WUEK01000017">
    <property type="protein sequence ID" value="MXG92073.1"/>
    <property type="molecule type" value="Genomic_DNA"/>
</dbReference>